<dbReference type="HOGENOM" id="CLU_2224379_0_0_1"/>
<evidence type="ECO:0000313" key="2">
    <source>
        <dbReference type="Proteomes" id="UP000014071"/>
    </source>
</evidence>
<name>R9PEL8_PSEHS</name>
<proteinExistence type="predicted"/>
<protein>
    <submittedName>
        <fullName evidence="1">Uncharacterized protein</fullName>
    </submittedName>
</protein>
<organism evidence="1 2">
    <name type="scientific">Pseudozyma hubeiensis (strain SY62)</name>
    <name type="common">Yeast</name>
    <dbReference type="NCBI Taxonomy" id="1305764"/>
    <lineage>
        <taxon>Eukaryota</taxon>
        <taxon>Fungi</taxon>
        <taxon>Dikarya</taxon>
        <taxon>Basidiomycota</taxon>
        <taxon>Ustilaginomycotina</taxon>
        <taxon>Ustilaginomycetes</taxon>
        <taxon>Ustilaginales</taxon>
        <taxon>Ustilaginaceae</taxon>
        <taxon>Pseudozyma</taxon>
    </lineage>
</organism>
<accession>R9PEL8</accession>
<dbReference type="Proteomes" id="UP000014071">
    <property type="component" value="Unassembled WGS sequence"/>
</dbReference>
<reference evidence="2" key="1">
    <citation type="journal article" date="2013" name="Genome Announc.">
        <title>Draft genome sequence of the basidiomycetous yeast-like fungus Pseudozyma hubeiensis SY62, which produces an abundant amount of the biosurfactant mannosylerythritol lipids.</title>
        <authorList>
            <person name="Konishi M."/>
            <person name="Hatada Y."/>
            <person name="Horiuchi J."/>
        </authorList>
    </citation>
    <scope>NUCLEOTIDE SEQUENCE [LARGE SCALE GENOMIC DNA]</scope>
    <source>
        <strain evidence="2">SY62</strain>
    </source>
</reference>
<sequence length="106" mass="12373">MRLPAFPSLTCRTVIAPWLASRTKLRVSLLVSGSWLRTWLRKKTHTYWLRRDRLRFLLSFDDCFSSRWRVCALSSSPRLTVPPSKGLALALRLFSQPQPDKQTTLR</sequence>
<gene>
    <name evidence="1" type="ORF">PHSY_007305</name>
</gene>
<evidence type="ECO:0000313" key="1">
    <source>
        <dbReference type="EMBL" id="GAC99702.1"/>
    </source>
</evidence>
<dbReference type="RefSeq" id="XP_012193289.1">
    <property type="nucleotide sequence ID" value="XM_012337899.1"/>
</dbReference>
<keyword evidence="2" id="KW-1185">Reference proteome</keyword>
<dbReference type="EMBL" id="DF238832">
    <property type="protein sequence ID" value="GAC99702.1"/>
    <property type="molecule type" value="Genomic_DNA"/>
</dbReference>
<dbReference type="GeneID" id="24112568"/>
<dbReference type="AlphaFoldDB" id="R9PEL8"/>